<gene>
    <name evidence="4" type="ORF">QR680_011743</name>
</gene>
<comment type="function">
    <text evidence="1">Central component in molecular interactions underlying sperm crawling. Forms an extensive filament system that extends from sperm villipoda, along the leading edge of the pseudopod.</text>
</comment>
<protein>
    <recommendedName>
        <fullName evidence="1">Major sperm protein</fullName>
    </recommendedName>
</protein>
<dbReference type="InterPro" id="IPR013783">
    <property type="entry name" value="Ig-like_fold"/>
</dbReference>
<keyword evidence="5" id="KW-1185">Reference proteome</keyword>
<evidence type="ECO:0000313" key="5">
    <source>
        <dbReference type="Proteomes" id="UP001175271"/>
    </source>
</evidence>
<proteinExistence type="predicted"/>
<dbReference type="Proteomes" id="UP001175271">
    <property type="component" value="Unassembled WGS sequence"/>
</dbReference>
<dbReference type="AlphaFoldDB" id="A0AA39I286"/>
<dbReference type="PROSITE" id="PS50202">
    <property type="entry name" value="MSP"/>
    <property type="match status" value="1"/>
</dbReference>
<feature type="compositionally biased region" description="Basic and acidic residues" evidence="2">
    <location>
        <begin position="27"/>
        <end position="41"/>
    </location>
</feature>
<dbReference type="EMBL" id="JAUCMV010000002">
    <property type="protein sequence ID" value="KAK0415044.1"/>
    <property type="molecule type" value="Genomic_DNA"/>
</dbReference>
<feature type="region of interest" description="Disordered" evidence="2">
    <location>
        <begin position="248"/>
        <end position="277"/>
    </location>
</feature>
<feature type="compositionally biased region" description="Polar residues" evidence="2">
    <location>
        <begin position="1"/>
        <end position="26"/>
    </location>
</feature>
<name>A0AA39I286_9BILA</name>
<evidence type="ECO:0000259" key="3">
    <source>
        <dbReference type="PROSITE" id="PS50202"/>
    </source>
</evidence>
<dbReference type="Gene3D" id="2.60.40.10">
    <property type="entry name" value="Immunoglobulins"/>
    <property type="match status" value="1"/>
</dbReference>
<feature type="region of interest" description="Disordered" evidence="2">
    <location>
        <begin position="1"/>
        <end position="52"/>
    </location>
</feature>
<evidence type="ECO:0000256" key="2">
    <source>
        <dbReference type="SAM" id="MobiDB-lite"/>
    </source>
</evidence>
<accession>A0AA39I286</accession>
<feature type="domain" description="MSP" evidence="3">
    <location>
        <begin position="128"/>
        <end position="248"/>
    </location>
</feature>
<feature type="compositionally biased region" description="Polar residues" evidence="2">
    <location>
        <begin position="268"/>
        <end position="277"/>
    </location>
</feature>
<reference evidence="4" key="1">
    <citation type="submission" date="2023-06" db="EMBL/GenBank/DDBJ databases">
        <title>Genomic analysis of the entomopathogenic nematode Steinernema hermaphroditum.</title>
        <authorList>
            <person name="Schwarz E.M."/>
            <person name="Heppert J.K."/>
            <person name="Baniya A."/>
            <person name="Schwartz H.T."/>
            <person name="Tan C.-H."/>
            <person name="Antoshechkin I."/>
            <person name="Sternberg P.W."/>
            <person name="Goodrich-Blair H."/>
            <person name="Dillman A.R."/>
        </authorList>
    </citation>
    <scope>NUCLEOTIDE SEQUENCE</scope>
    <source>
        <strain evidence="4">PS9179</strain>
        <tissue evidence="4">Whole animal</tissue>
    </source>
</reference>
<dbReference type="SUPFAM" id="SSF49354">
    <property type="entry name" value="PapD-like"/>
    <property type="match status" value="1"/>
</dbReference>
<organism evidence="4 5">
    <name type="scientific">Steinernema hermaphroditum</name>
    <dbReference type="NCBI Taxonomy" id="289476"/>
    <lineage>
        <taxon>Eukaryota</taxon>
        <taxon>Metazoa</taxon>
        <taxon>Ecdysozoa</taxon>
        <taxon>Nematoda</taxon>
        <taxon>Chromadorea</taxon>
        <taxon>Rhabditida</taxon>
        <taxon>Tylenchina</taxon>
        <taxon>Panagrolaimomorpha</taxon>
        <taxon>Strongyloidoidea</taxon>
        <taxon>Steinernematidae</taxon>
        <taxon>Steinernema</taxon>
    </lineage>
</organism>
<comment type="caution">
    <text evidence="4">The sequence shown here is derived from an EMBL/GenBank/DDBJ whole genome shotgun (WGS) entry which is preliminary data.</text>
</comment>
<keyword evidence="1" id="KW-0963">Cytoplasm</keyword>
<sequence>MPSTQVENQRCRTTSSQTVGLQASSRDGQEDRRTNDLHSRCSETSLSSADRRPGEDTADIIFIFITSHIALKAVLLSTQSTVSQVRNDFPCAMTTSSPVVRQGSASAMMSPSAVRDLTINKPNEPPFQLKVEPSKIVSFRAKDLTQQTNIVKLELTNTTQCRQVFKFKVTSNSMFRVSPPLGFLDAGATLSVKLSAMCQFVPPNNRHFFTILHVKSDPNVDKEKSARQVWSPEVKPDGVCRLQASFEKEDGTPHGPLGAALTPMLPCSSASTMGNPK</sequence>
<dbReference type="PANTHER" id="PTHR21513:SF19">
    <property type="entry name" value="MAJOR SPERM PROTEIN"/>
    <property type="match status" value="1"/>
</dbReference>
<dbReference type="InterPro" id="IPR008962">
    <property type="entry name" value="PapD-like_sf"/>
</dbReference>
<keyword evidence="1" id="KW-0206">Cytoskeleton</keyword>
<dbReference type="InterPro" id="IPR000535">
    <property type="entry name" value="MSP_dom"/>
</dbReference>
<evidence type="ECO:0000313" key="4">
    <source>
        <dbReference type="EMBL" id="KAK0415044.1"/>
    </source>
</evidence>
<dbReference type="PANTHER" id="PTHR21513">
    <property type="entry name" value="MAJOR SPERM PROTEIN"/>
    <property type="match status" value="1"/>
</dbReference>
<dbReference type="Pfam" id="PF00635">
    <property type="entry name" value="Motile_Sperm"/>
    <property type="match status" value="1"/>
</dbReference>
<evidence type="ECO:0000256" key="1">
    <source>
        <dbReference type="RuleBase" id="RU003425"/>
    </source>
</evidence>